<evidence type="ECO:0000313" key="16">
    <source>
        <dbReference type="Proteomes" id="UP000199595"/>
    </source>
</evidence>
<keyword evidence="9 10" id="KW-0998">Cell outer membrane</keyword>
<sequence length="775" mass="88225">MKFSNKIVLFLVIAFTSVFSFKTAAQKNKVYNQMTLDELLDIDVVVTASKKPEDLFETPLSTTIIKKEEIEKSGVTSIPEALRLAQGVIVREITPGNFDVHIRGYDNITKNIYLKQPYNTTTLVMIDYRVVYSYFSGGTLWESFPIDLNDVERIEVVRGPASALYGPNAVTGVINIITSHANKKGKNINVNSKFGTNQAKKATVNVGYNWNGKTKLSFSGNFNERKRFDTKYYDFNKKAYTNIDELSLTVQPIKDVVTNESWNFKDYQKELGAYYDEDLSLRKIGGNIFFLHNFSEQSNIDIAVGAQKAQSQKSGYLNLATVLSEYESESFYVNSRFKHKNINGQFSVNSGHNYSNHKFNSYKFTTVEGSLEYNKQFKSFSVRPGVGYKYLSYNSPLTYKEPSNFGELNYQFKDEARVANVYSAFVLSEWKPTSKLRLIGAARMDKFNINKNWFANYEVAGTYRLNKNNLLRAVYSRANKSPFFFDSYLNTSIYLNYDVPTGDGTTYLSVPSSYNVSGNVDLKYPTITNQEIGWRKKINSKLNLDIEVFYSQVDNFVNPNVYVNNTVSQQLDNMGQPVGMPAIDIEGNVLFENYDLEAEQFGAGFTLNYEASNKFKANVFGTIQKTNISGRKNIDYKETGRESYVTTGGAYVSETNYFMNPIEWGNKVTPTFFGGFSINYIPTNKWGFSTDGYIYSDQKFEDINYYYLINESQNISGLNQMKINSTIVLNAKTSFRINKNTTTNLTLKNILGKHTEYGFADSIGRQLFIGLNWNL</sequence>
<keyword evidence="3 10" id="KW-1134">Transmembrane beta strand</keyword>
<dbReference type="GO" id="GO:0015344">
    <property type="term" value="F:siderophore uptake transmembrane transporter activity"/>
    <property type="evidence" value="ECO:0007669"/>
    <property type="project" value="TreeGrafter"/>
</dbReference>
<feature type="signal peptide" evidence="12">
    <location>
        <begin position="1"/>
        <end position="24"/>
    </location>
</feature>
<dbReference type="PANTHER" id="PTHR30069:SF29">
    <property type="entry name" value="HEMOGLOBIN AND HEMOGLOBIN-HAPTOGLOBIN-BINDING PROTEIN 1-RELATED"/>
    <property type="match status" value="1"/>
</dbReference>
<dbReference type="Proteomes" id="UP000199595">
    <property type="component" value="Unassembled WGS sequence"/>
</dbReference>
<feature type="domain" description="TonB-dependent receptor-like beta-barrel" evidence="13">
    <location>
        <begin position="317"/>
        <end position="750"/>
    </location>
</feature>
<gene>
    <name evidence="15" type="ORF">SAMN05444411_11264</name>
</gene>
<dbReference type="GO" id="GO:0009279">
    <property type="term" value="C:cell outer membrane"/>
    <property type="evidence" value="ECO:0007669"/>
    <property type="project" value="UniProtKB-SubCell"/>
</dbReference>
<reference evidence="15 16" key="1">
    <citation type="submission" date="2016-10" db="EMBL/GenBank/DDBJ databases">
        <authorList>
            <person name="de Groot N.N."/>
        </authorList>
    </citation>
    <scope>NUCLEOTIDE SEQUENCE [LARGE SCALE GENOMIC DNA]</scope>
    <source>
        <strain evidence="15 16">DSM 24956</strain>
    </source>
</reference>
<evidence type="ECO:0000256" key="4">
    <source>
        <dbReference type="ARBA" id="ARBA00022692"/>
    </source>
</evidence>
<evidence type="ECO:0000256" key="11">
    <source>
        <dbReference type="RuleBase" id="RU003357"/>
    </source>
</evidence>
<dbReference type="PANTHER" id="PTHR30069">
    <property type="entry name" value="TONB-DEPENDENT OUTER MEMBRANE RECEPTOR"/>
    <property type="match status" value="1"/>
</dbReference>
<keyword evidence="5 12" id="KW-0732">Signal</keyword>
<evidence type="ECO:0000256" key="5">
    <source>
        <dbReference type="ARBA" id="ARBA00022729"/>
    </source>
</evidence>
<dbReference type="AlphaFoldDB" id="A0A1H3FXD2"/>
<evidence type="ECO:0000256" key="2">
    <source>
        <dbReference type="ARBA" id="ARBA00022448"/>
    </source>
</evidence>
<dbReference type="InterPro" id="IPR039426">
    <property type="entry name" value="TonB-dep_rcpt-like"/>
</dbReference>
<dbReference type="InterPro" id="IPR037066">
    <property type="entry name" value="Plug_dom_sf"/>
</dbReference>
<evidence type="ECO:0000259" key="13">
    <source>
        <dbReference type="Pfam" id="PF00593"/>
    </source>
</evidence>
<keyword evidence="8" id="KW-0675">Receptor</keyword>
<comment type="subcellular location">
    <subcellularLocation>
        <location evidence="1 10">Cell outer membrane</location>
        <topology evidence="1 10">Multi-pass membrane protein</topology>
    </subcellularLocation>
</comment>
<keyword evidence="4 10" id="KW-0812">Transmembrane</keyword>
<evidence type="ECO:0000256" key="8">
    <source>
        <dbReference type="ARBA" id="ARBA00023170"/>
    </source>
</evidence>
<dbReference type="PROSITE" id="PS52016">
    <property type="entry name" value="TONB_DEPENDENT_REC_3"/>
    <property type="match status" value="1"/>
</dbReference>
<keyword evidence="16" id="KW-1185">Reference proteome</keyword>
<protein>
    <submittedName>
        <fullName evidence="15">Iron complex outermembrane recepter protein</fullName>
    </submittedName>
</protein>
<dbReference type="InterPro" id="IPR036942">
    <property type="entry name" value="Beta-barrel_TonB_sf"/>
</dbReference>
<dbReference type="EMBL" id="FNNJ01000012">
    <property type="protein sequence ID" value="SDX94789.1"/>
    <property type="molecule type" value="Genomic_DNA"/>
</dbReference>
<organism evidence="15 16">
    <name type="scientific">Lutibacter oricola</name>
    <dbReference type="NCBI Taxonomy" id="762486"/>
    <lineage>
        <taxon>Bacteria</taxon>
        <taxon>Pseudomonadati</taxon>
        <taxon>Bacteroidota</taxon>
        <taxon>Flavobacteriia</taxon>
        <taxon>Flavobacteriales</taxon>
        <taxon>Flavobacteriaceae</taxon>
        <taxon>Lutibacter</taxon>
    </lineage>
</organism>
<name>A0A1H3FXD2_9FLAO</name>
<evidence type="ECO:0000313" key="15">
    <source>
        <dbReference type="EMBL" id="SDX94789.1"/>
    </source>
</evidence>
<proteinExistence type="inferred from homology"/>
<dbReference type="InterPro" id="IPR000531">
    <property type="entry name" value="Beta-barrel_TonB"/>
</dbReference>
<keyword evidence="2 10" id="KW-0813">Transport</keyword>
<feature type="chain" id="PRO_5011530097" evidence="12">
    <location>
        <begin position="25"/>
        <end position="775"/>
    </location>
</feature>
<evidence type="ECO:0000256" key="10">
    <source>
        <dbReference type="PROSITE-ProRule" id="PRU01360"/>
    </source>
</evidence>
<comment type="similarity">
    <text evidence="10 11">Belongs to the TonB-dependent receptor family.</text>
</comment>
<evidence type="ECO:0000259" key="14">
    <source>
        <dbReference type="Pfam" id="PF07715"/>
    </source>
</evidence>
<dbReference type="Pfam" id="PF07715">
    <property type="entry name" value="Plug"/>
    <property type="match status" value="1"/>
</dbReference>
<evidence type="ECO:0000256" key="6">
    <source>
        <dbReference type="ARBA" id="ARBA00023077"/>
    </source>
</evidence>
<evidence type="ECO:0000256" key="3">
    <source>
        <dbReference type="ARBA" id="ARBA00022452"/>
    </source>
</evidence>
<dbReference type="SUPFAM" id="SSF56935">
    <property type="entry name" value="Porins"/>
    <property type="match status" value="1"/>
</dbReference>
<evidence type="ECO:0000256" key="12">
    <source>
        <dbReference type="SAM" id="SignalP"/>
    </source>
</evidence>
<accession>A0A1H3FXD2</accession>
<dbReference type="STRING" id="762486.SAMN05444411_11264"/>
<dbReference type="Gene3D" id="2.170.130.10">
    <property type="entry name" value="TonB-dependent receptor, plug domain"/>
    <property type="match status" value="1"/>
</dbReference>
<keyword evidence="7 10" id="KW-0472">Membrane</keyword>
<keyword evidence="6 11" id="KW-0798">TonB box</keyword>
<feature type="domain" description="TonB-dependent receptor plug" evidence="14">
    <location>
        <begin position="55"/>
        <end position="173"/>
    </location>
</feature>
<dbReference type="RefSeq" id="WP_175454817.1">
    <property type="nucleotide sequence ID" value="NZ_FNNJ01000012.1"/>
</dbReference>
<dbReference type="Pfam" id="PF00593">
    <property type="entry name" value="TonB_dep_Rec_b-barrel"/>
    <property type="match status" value="1"/>
</dbReference>
<evidence type="ECO:0000256" key="7">
    <source>
        <dbReference type="ARBA" id="ARBA00023136"/>
    </source>
</evidence>
<evidence type="ECO:0000256" key="1">
    <source>
        <dbReference type="ARBA" id="ARBA00004571"/>
    </source>
</evidence>
<dbReference type="InterPro" id="IPR012910">
    <property type="entry name" value="Plug_dom"/>
</dbReference>
<dbReference type="Gene3D" id="2.40.170.20">
    <property type="entry name" value="TonB-dependent receptor, beta-barrel domain"/>
    <property type="match status" value="1"/>
</dbReference>
<dbReference type="GO" id="GO:0044718">
    <property type="term" value="P:siderophore transmembrane transport"/>
    <property type="evidence" value="ECO:0007669"/>
    <property type="project" value="TreeGrafter"/>
</dbReference>
<evidence type="ECO:0000256" key="9">
    <source>
        <dbReference type="ARBA" id="ARBA00023237"/>
    </source>
</evidence>